<dbReference type="Pfam" id="PF12704">
    <property type="entry name" value="MacB_PCD"/>
    <property type="match status" value="1"/>
</dbReference>
<evidence type="ECO:0000256" key="4">
    <source>
        <dbReference type="ARBA" id="ARBA00022989"/>
    </source>
</evidence>
<dbReference type="GO" id="GO:0022857">
    <property type="term" value="F:transmembrane transporter activity"/>
    <property type="evidence" value="ECO:0007669"/>
    <property type="project" value="TreeGrafter"/>
</dbReference>
<evidence type="ECO:0000313" key="10">
    <source>
        <dbReference type="EMBL" id="PYZ98198.1"/>
    </source>
</evidence>
<organism evidence="10 11">
    <name type="scientific">Alteribacter lacisalsi</name>
    <dbReference type="NCBI Taxonomy" id="2045244"/>
    <lineage>
        <taxon>Bacteria</taxon>
        <taxon>Bacillati</taxon>
        <taxon>Bacillota</taxon>
        <taxon>Bacilli</taxon>
        <taxon>Bacillales</taxon>
        <taxon>Bacillaceae</taxon>
        <taxon>Alteribacter</taxon>
    </lineage>
</organism>
<feature type="transmembrane region" description="Helical" evidence="7">
    <location>
        <begin position="388"/>
        <end position="412"/>
    </location>
</feature>
<comment type="subcellular location">
    <subcellularLocation>
        <location evidence="1">Cell membrane</location>
        <topology evidence="1">Multi-pass membrane protein</topology>
    </subcellularLocation>
</comment>
<dbReference type="Proteomes" id="UP000248066">
    <property type="component" value="Unassembled WGS sequence"/>
</dbReference>
<evidence type="ECO:0000256" key="3">
    <source>
        <dbReference type="ARBA" id="ARBA00022692"/>
    </source>
</evidence>
<dbReference type="RefSeq" id="WP_110518027.1">
    <property type="nucleotide sequence ID" value="NZ_PDOF01000001.1"/>
</dbReference>
<comment type="similarity">
    <text evidence="6">Belongs to the ABC-4 integral membrane protein family.</text>
</comment>
<gene>
    <name evidence="10" type="ORF">CR205_06280</name>
</gene>
<dbReference type="GO" id="GO:0005886">
    <property type="term" value="C:plasma membrane"/>
    <property type="evidence" value="ECO:0007669"/>
    <property type="project" value="UniProtKB-SubCell"/>
</dbReference>
<dbReference type="PANTHER" id="PTHR30572:SF4">
    <property type="entry name" value="ABC TRANSPORTER PERMEASE YTRF"/>
    <property type="match status" value="1"/>
</dbReference>
<evidence type="ECO:0000259" key="8">
    <source>
        <dbReference type="Pfam" id="PF02687"/>
    </source>
</evidence>
<keyword evidence="3 7" id="KW-0812">Transmembrane</keyword>
<dbReference type="InterPro" id="IPR003838">
    <property type="entry name" value="ABC3_permease_C"/>
</dbReference>
<accession>A0A2W0HWU4</accession>
<keyword evidence="11" id="KW-1185">Reference proteome</keyword>
<dbReference type="AlphaFoldDB" id="A0A2W0HWU4"/>
<dbReference type="InterPro" id="IPR050250">
    <property type="entry name" value="Macrolide_Exporter_MacB"/>
</dbReference>
<dbReference type="InterPro" id="IPR025857">
    <property type="entry name" value="MacB_PCD"/>
</dbReference>
<evidence type="ECO:0000313" key="11">
    <source>
        <dbReference type="Proteomes" id="UP000248066"/>
    </source>
</evidence>
<evidence type="ECO:0000256" key="1">
    <source>
        <dbReference type="ARBA" id="ARBA00004651"/>
    </source>
</evidence>
<evidence type="ECO:0000256" key="6">
    <source>
        <dbReference type="ARBA" id="ARBA00038076"/>
    </source>
</evidence>
<reference evidence="10 11" key="1">
    <citation type="submission" date="2017-10" db="EMBL/GenBank/DDBJ databases">
        <title>Bacillus sp. nov., a halophilic bacterium isolated from a Yangshapao Lake.</title>
        <authorList>
            <person name="Wang H."/>
        </authorList>
    </citation>
    <scope>NUCLEOTIDE SEQUENCE [LARGE SCALE GENOMIC DNA]</scope>
    <source>
        <strain evidence="10 11">YSP-3</strain>
    </source>
</reference>
<evidence type="ECO:0000256" key="2">
    <source>
        <dbReference type="ARBA" id="ARBA00022475"/>
    </source>
</evidence>
<dbReference type="EMBL" id="PDOF01000001">
    <property type="protein sequence ID" value="PYZ98198.1"/>
    <property type="molecule type" value="Genomic_DNA"/>
</dbReference>
<dbReference type="OrthoDB" id="9770099at2"/>
<feature type="transmembrane region" description="Helical" evidence="7">
    <location>
        <begin position="21"/>
        <end position="45"/>
    </location>
</feature>
<protein>
    <submittedName>
        <fullName evidence="10">Macrolide ABC transporter permease</fullName>
    </submittedName>
</protein>
<keyword evidence="2" id="KW-1003">Cell membrane</keyword>
<feature type="transmembrane region" description="Helical" evidence="7">
    <location>
        <begin position="285"/>
        <end position="310"/>
    </location>
</feature>
<evidence type="ECO:0000256" key="5">
    <source>
        <dbReference type="ARBA" id="ARBA00023136"/>
    </source>
</evidence>
<sequence length="433" mass="47634">MKLSDQIRFTIRNMRKNKLRIFMTVLATTMGSAFLIVLASVGFGLQNSLIEEASSHQPLTQIQLWEKHEDGVHQEIDEQMIEEIKAMEHIKTVVPRSTVFQMDVYPSISLGDYQSGGDVIVTDFEAEEESNLSLSDGRFPESENEILAGYHFSDSLISPETAEEQAEQDDPYVYEAEGDYTGSVLGQEVTISFVDWESGDIVEEETFTIAGITEAPARDWSRDGNLYVAGEFREQFMGLTGQDLMYTDINAHVTSVEHVENVTNDLKEQGYSVYSISEELSSMNMFFNALKAGLIFVGTIAVLIASIGIFNTMTMAVTERTHEIGVMKALGADPSSIRRMFLMESSAIGFMGALFGVMIAYIVSIGANLIIPSILASTTGSETETFNITFSAITPELVLTATAISVSVAMISGYRPALRATKVNVLSALRREA</sequence>
<keyword evidence="5 7" id="KW-0472">Membrane</keyword>
<comment type="caution">
    <text evidence="10">The sequence shown here is derived from an EMBL/GenBank/DDBJ whole genome shotgun (WGS) entry which is preliminary data.</text>
</comment>
<evidence type="ECO:0000259" key="9">
    <source>
        <dbReference type="Pfam" id="PF12704"/>
    </source>
</evidence>
<keyword evidence="4 7" id="KW-1133">Transmembrane helix</keyword>
<feature type="domain" description="MacB-like periplasmic core" evidence="9">
    <location>
        <begin position="22"/>
        <end position="267"/>
    </location>
</feature>
<dbReference type="Pfam" id="PF02687">
    <property type="entry name" value="FtsX"/>
    <property type="match status" value="1"/>
</dbReference>
<feature type="transmembrane region" description="Helical" evidence="7">
    <location>
        <begin position="348"/>
        <end position="376"/>
    </location>
</feature>
<name>A0A2W0HWU4_9BACI</name>
<proteinExistence type="inferred from homology"/>
<dbReference type="PANTHER" id="PTHR30572">
    <property type="entry name" value="MEMBRANE COMPONENT OF TRANSPORTER-RELATED"/>
    <property type="match status" value="1"/>
</dbReference>
<evidence type="ECO:0000256" key="7">
    <source>
        <dbReference type="SAM" id="Phobius"/>
    </source>
</evidence>
<feature type="domain" description="ABC3 transporter permease C-terminal" evidence="8">
    <location>
        <begin position="295"/>
        <end position="424"/>
    </location>
</feature>